<evidence type="ECO:0000259" key="3">
    <source>
        <dbReference type="Pfam" id="PF00326"/>
    </source>
</evidence>
<evidence type="ECO:0000313" key="4">
    <source>
        <dbReference type="EMBL" id="MDS0244200.1"/>
    </source>
</evidence>
<evidence type="ECO:0000256" key="2">
    <source>
        <dbReference type="SAM" id="SignalP"/>
    </source>
</evidence>
<dbReference type="Proteomes" id="UP001183582">
    <property type="component" value="Unassembled WGS sequence"/>
</dbReference>
<dbReference type="AlphaFoldDB" id="A0AAJ2HAW6"/>
<feature type="domain" description="Peptidase S9 prolyl oligopeptidase catalytic" evidence="3">
    <location>
        <begin position="173"/>
        <end position="318"/>
    </location>
</feature>
<sequence length="339" mass="34706">MTAAIVTGAVLVLAACTAPVDPASTPPPSVTATPQAPVDTTSLRTMIDTWDPADSPPPVLTPEGPAEAIAGEDAEAVSYLSGDVTVTGVLRTPSGTSGDRPAVVVVHGSVDPDTYEPGGDLVPEQRALLDAGYVVFAIDMRGYAESDAADVDSPAVDPGFGWTTTLDWGMVLDVVTALSALRGGDVAGVDPERIGLLGHSLGGLLALDAAVLAPGSSDLVVALSAPSSDLVGMLDEYAESGADVFVEEDAAAEFDEAYWADVSPRTFFDRASEPLLLIHGGADDTTFAQWSQETADAWTAAGNPAEAIILEGADHHFAPRRGEVGQIVVEAFGTVLGPD</sequence>
<dbReference type="InterPro" id="IPR029058">
    <property type="entry name" value="AB_hydrolase_fold"/>
</dbReference>
<dbReference type="RefSeq" id="WP_310890289.1">
    <property type="nucleotide sequence ID" value="NZ_BAAAGR010000001.1"/>
</dbReference>
<dbReference type="PANTHER" id="PTHR22946">
    <property type="entry name" value="DIENELACTONE HYDROLASE DOMAIN-CONTAINING PROTEIN-RELATED"/>
    <property type="match status" value="1"/>
</dbReference>
<gene>
    <name evidence="4" type="ORF">KZC50_01080</name>
</gene>
<dbReference type="GeneID" id="301456776"/>
<dbReference type="Pfam" id="PF00326">
    <property type="entry name" value="Peptidase_S9"/>
    <property type="match status" value="1"/>
</dbReference>
<dbReference type="InterPro" id="IPR050261">
    <property type="entry name" value="FrsA_esterase"/>
</dbReference>
<feature type="signal peptide" evidence="2">
    <location>
        <begin position="1"/>
        <end position="23"/>
    </location>
</feature>
<protein>
    <submittedName>
        <fullName evidence="4">Alpha/beta fold hydrolase</fullName>
    </submittedName>
</protein>
<keyword evidence="2" id="KW-0732">Signal</keyword>
<comment type="caution">
    <text evidence="4">The sequence shown here is derived from an EMBL/GenBank/DDBJ whole genome shotgun (WGS) entry which is preliminary data.</text>
</comment>
<organism evidence="4 5">
    <name type="scientific">Microbacterium aurantiacum</name>
    <dbReference type="NCBI Taxonomy" id="162393"/>
    <lineage>
        <taxon>Bacteria</taxon>
        <taxon>Bacillati</taxon>
        <taxon>Actinomycetota</taxon>
        <taxon>Actinomycetes</taxon>
        <taxon>Micrococcales</taxon>
        <taxon>Microbacteriaceae</taxon>
        <taxon>Microbacterium</taxon>
    </lineage>
</organism>
<dbReference type="Gene3D" id="3.40.50.1820">
    <property type="entry name" value="alpha/beta hydrolase"/>
    <property type="match status" value="1"/>
</dbReference>
<dbReference type="EMBL" id="JAHWXH010000001">
    <property type="protein sequence ID" value="MDS0244200.1"/>
    <property type="molecule type" value="Genomic_DNA"/>
</dbReference>
<evidence type="ECO:0000256" key="1">
    <source>
        <dbReference type="ARBA" id="ARBA00008645"/>
    </source>
</evidence>
<dbReference type="GO" id="GO:0006508">
    <property type="term" value="P:proteolysis"/>
    <property type="evidence" value="ECO:0007669"/>
    <property type="project" value="InterPro"/>
</dbReference>
<keyword evidence="4" id="KW-0378">Hydrolase</keyword>
<comment type="similarity">
    <text evidence="1">Belongs to the AB hydrolase superfamily.</text>
</comment>
<dbReference type="GO" id="GO:0008236">
    <property type="term" value="F:serine-type peptidase activity"/>
    <property type="evidence" value="ECO:0007669"/>
    <property type="project" value="InterPro"/>
</dbReference>
<name>A0AAJ2HAW6_9MICO</name>
<proteinExistence type="inferred from homology"/>
<feature type="chain" id="PRO_5042575092" evidence="2">
    <location>
        <begin position="24"/>
        <end position="339"/>
    </location>
</feature>
<reference evidence="4 5" key="1">
    <citation type="submission" date="2021-06" db="EMBL/GenBank/DDBJ databases">
        <title>Genome-based taxonomic framework of Microbacterium strains isolated from marine environment, the description of four new species and reclassification of four preexisting species.</title>
        <authorList>
            <person name="Lee S.D."/>
            <person name="Kim S.-M."/>
            <person name="Byeon Y.-S."/>
            <person name="Yang H.L."/>
            <person name="Kim I.S."/>
        </authorList>
    </citation>
    <scope>NUCLEOTIDE SEQUENCE [LARGE SCALE GENOMIC DNA]</scope>
    <source>
        <strain evidence="4 5">KACC 20514</strain>
    </source>
</reference>
<dbReference type="SUPFAM" id="SSF53474">
    <property type="entry name" value="alpha/beta-Hydrolases"/>
    <property type="match status" value="1"/>
</dbReference>
<evidence type="ECO:0000313" key="5">
    <source>
        <dbReference type="Proteomes" id="UP001183582"/>
    </source>
</evidence>
<accession>A0AAJ2HAW6</accession>
<dbReference type="InterPro" id="IPR001375">
    <property type="entry name" value="Peptidase_S9_cat"/>
</dbReference>